<dbReference type="STRING" id="1936003.STSP2_01456"/>
<evidence type="ECO:0000256" key="6">
    <source>
        <dbReference type="HAMAP-Rule" id="MF_01131"/>
    </source>
</evidence>
<evidence type="ECO:0000256" key="4">
    <source>
        <dbReference type="ARBA" id="ARBA00023125"/>
    </source>
</evidence>
<name>A0A1U9NKN7_9BACT</name>
<reference evidence="9" key="1">
    <citation type="submission" date="2017-02" db="EMBL/GenBank/DDBJ databases">
        <title>Comparative genomics and description of representatives of a novel lineage of planctomycetes thriving in anoxic sediments.</title>
        <authorList>
            <person name="Spring S."/>
            <person name="Bunk B."/>
            <person name="Sproer C."/>
        </authorList>
    </citation>
    <scope>NUCLEOTIDE SEQUENCE [LARGE SCALE GENOMIC DNA]</scope>
    <source>
        <strain evidence="9">ST-NAGAB-D1</strain>
    </source>
</reference>
<feature type="binding site" evidence="6">
    <location>
        <begin position="75"/>
        <end position="80"/>
    </location>
    <ligand>
        <name>NAD(+)</name>
        <dbReference type="ChEBI" id="CHEBI:57540"/>
    </ligand>
</feature>
<dbReference type="Pfam" id="PF02629">
    <property type="entry name" value="CoA_binding"/>
    <property type="match status" value="1"/>
</dbReference>
<feature type="domain" description="CoA-binding" evidence="7">
    <location>
        <begin position="65"/>
        <end position="164"/>
    </location>
</feature>
<keyword evidence="9" id="KW-1185">Reference proteome</keyword>
<evidence type="ECO:0000256" key="3">
    <source>
        <dbReference type="ARBA" id="ARBA00023015"/>
    </source>
</evidence>
<comment type="function">
    <text evidence="6">Modulates transcription in response to changes in cellular NADH/NAD(+) redox state.</text>
</comment>
<dbReference type="HAMAP" id="MF_01131">
    <property type="entry name" value="Rex"/>
    <property type="match status" value="1"/>
</dbReference>
<dbReference type="Proteomes" id="UP000189674">
    <property type="component" value="Chromosome"/>
</dbReference>
<dbReference type="GO" id="GO:0005737">
    <property type="term" value="C:cytoplasm"/>
    <property type="evidence" value="ECO:0007669"/>
    <property type="project" value="UniProtKB-SubCell"/>
</dbReference>
<dbReference type="GO" id="GO:0003677">
    <property type="term" value="F:DNA binding"/>
    <property type="evidence" value="ECO:0007669"/>
    <property type="project" value="UniProtKB-UniRule"/>
</dbReference>
<proteinExistence type="inferred from homology"/>
<evidence type="ECO:0000259" key="7">
    <source>
        <dbReference type="SMART" id="SM00881"/>
    </source>
</evidence>
<keyword evidence="1 6" id="KW-0963">Cytoplasm</keyword>
<protein>
    <recommendedName>
        <fullName evidence="6">Redox-sensing transcriptional repressor Rex</fullName>
    </recommendedName>
</protein>
<dbReference type="SUPFAM" id="SSF51735">
    <property type="entry name" value="NAD(P)-binding Rossmann-fold domains"/>
    <property type="match status" value="1"/>
</dbReference>
<keyword evidence="4 6" id="KW-0238">DNA-binding</keyword>
<evidence type="ECO:0000256" key="2">
    <source>
        <dbReference type="ARBA" id="ARBA00022491"/>
    </source>
</evidence>
<keyword evidence="2 6" id="KW-0678">Repressor</keyword>
<dbReference type="SMART" id="SM00881">
    <property type="entry name" value="CoA_binding"/>
    <property type="match status" value="1"/>
</dbReference>
<dbReference type="InterPro" id="IPR036390">
    <property type="entry name" value="WH_DNA-bd_sf"/>
</dbReference>
<evidence type="ECO:0000313" key="8">
    <source>
        <dbReference type="EMBL" id="AQT68298.1"/>
    </source>
</evidence>
<dbReference type="GO" id="GO:0051775">
    <property type="term" value="P:response to redox state"/>
    <property type="evidence" value="ECO:0007669"/>
    <property type="project" value="InterPro"/>
</dbReference>
<comment type="similarity">
    <text evidence="6">Belongs to the transcriptional regulatory Rex family.</text>
</comment>
<dbReference type="Gene3D" id="1.10.10.10">
    <property type="entry name" value="Winged helix-like DNA-binding domain superfamily/Winged helix DNA-binding domain"/>
    <property type="match status" value="1"/>
</dbReference>
<feature type="DNA-binding region" description="H-T-H motif" evidence="6">
    <location>
        <begin position="1"/>
        <end position="40"/>
    </location>
</feature>
<dbReference type="GO" id="GO:0003700">
    <property type="term" value="F:DNA-binding transcription factor activity"/>
    <property type="evidence" value="ECO:0007669"/>
    <property type="project" value="UniProtKB-UniRule"/>
</dbReference>
<dbReference type="InterPro" id="IPR036388">
    <property type="entry name" value="WH-like_DNA-bd_sf"/>
</dbReference>
<dbReference type="NCBIfam" id="NF003995">
    <property type="entry name" value="PRK05472.2-4"/>
    <property type="match status" value="1"/>
</dbReference>
<keyword evidence="6" id="KW-0520">NAD</keyword>
<evidence type="ECO:0000256" key="5">
    <source>
        <dbReference type="ARBA" id="ARBA00023163"/>
    </source>
</evidence>
<sequence>MYFRALVFLEKNQKDYISSSELAEFVHIKPPQIRKDFSYFGAFGTKGIGYDIKNLINEIQSILKLDSPQKAALIGAGKLGTALCLFPGFKAYGFEISAIFDKDPDKIGKKIGNTTIEDVATVDSLTQRNIKLAILAVPANTAQSTTAELVQAGITGILNLSPCYLDVPPDVKVVTIDIAMELGALPYYI</sequence>
<dbReference type="Gene3D" id="3.40.50.720">
    <property type="entry name" value="NAD(P)-binding Rossmann-like Domain"/>
    <property type="match status" value="1"/>
</dbReference>
<dbReference type="InterPro" id="IPR022876">
    <property type="entry name" value="Tscrpt_rep_Rex"/>
</dbReference>
<dbReference type="InterPro" id="IPR009718">
    <property type="entry name" value="Rex_DNA-bd_C_dom"/>
</dbReference>
<dbReference type="InterPro" id="IPR036291">
    <property type="entry name" value="NAD(P)-bd_dom_sf"/>
</dbReference>
<keyword evidence="3 6" id="KW-0805">Transcription regulation</keyword>
<accession>A0A1U9NKN7</accession>
<comment type="subcellular location">
    <subcellularLocation>
        <location evidence="6">Cytoplasm</location>
    </subcellularLocation>
</comment>
<evidence type="ECO:0000313" key="9">
    <source>
        <dbReference type="Proteomes" id="UP000189674"/>
    </source>
</evidence>
<organism evidence="8 9">
    <name type="scientific">Anaerohalosphaera lusitana</name>
    <dbReference type="NCBI Taxonomy" id="1936003"/>
    <lineage>
        <taxon>Bacteria</taxon>
        <taxon>Pseudomonadati</taxon>
        <taxon>Planctomycetota</taxon>
        <taxon>Phycisphaerae</taxon>
        <taxon>Sedimentisphaerales</taxon>
        <taxon>Anaerohalosphaeraceae</taxon>
        <taxon>Anaerohalosphaera</taxon>
    </lineage>
</organism>
<keyword evidence="5 6" id="KW-0804">Transcription</keyword>
<dbReference type="SUPFAM" id="SSF46785">
    <property type="entry name" value="Winged helix' DNA-binding domain"/>
    <property type="match status" value="1"/>
</dbReference>
<dbReference type="PANTHER" id="PTHR35786">
    <property type="entry name" value="REDOX-SENSING TRANSCRIPTIONAL REPRESSOR REX"/>
    <property type="match status" value="1"/>
</dbReference>
<evidence type="ECO:0000256" key="1">
    <source>
        <dbReference type="ARBA" id="ARBA00022490"/>
    </source>
</evidence>
<dbReference type="GO" id="GO:0045892">
    <property type="term" value="P:negative regulation of DNA-templated transcription"/>
    <property type="evidence" value="ECO:0007669"/>
    <property type="project" value="InterPro"/>
</dbReference>
<dbReference type="EMBL" id="CP019791">
    <property type="protein sequence ID" value="AQT68298.1"/>
    <property type="molecule type" value="Genomic_DNA"/>
</dbReference>
<dbReference type="AlphaFoldDB" id="A0A1U9NKN7"/>
<dbReference type="InterPro" id="IPR003781">
    <property type="entry name" value="CoA-bd"/>
</dbReference>
<dbReference type="KEGG" id="alus:STSP2_01456"/>
<comment type="subunit">
    <text evidence="6">Homodimer.</text>
</comment>
<dbReference type="PANTHER" id="PTHR35786:SF1">
    <property type="entry name" value="REDOX-SENSING TRANSCRIPTIONAL REPRESSOR REX 1"/>
    <property type="match status" value="1"/>
</dbReference>
<dbReference type="Pfam" id="PF06971">
    <property type="entry name" value="Put_DNA-bind_N"/>
    <property type="match status" value="1"/>
</dbReference>
<dbReference type="NCBIfam" id="NF003996">
    <property type="entry name" value="PRK05472.2-5"/>
    <property type="match status" value="1"/>
</dbReference>
<gene>
    <name evidence="8" type="primary">rex_2</name>
    <name evidence="6" type="synonym">rex</name>
    <name evidence="8" type="ORF">STSP2_01456</name>
</gene>
<dbReference type="NCBIfam" id="NF003994">
    <property type="entry name" value="PRK05472.2-3"/>
    <property type="match status" value="1"/>
</dbReference>